<keyword evidence="3" id="KW-1185">Reference proteome</keyword>
<sequence>MGAVMNQLIPTLDAMGSAPLTLDNAQALPDAQGVYLLIHDGEVRYVGKTDAEAGLRTRLARHARKFEQRRNVRPEDVQFKAARILVLTAMDIESRLIAHYGSEWNGSGFGSNDPGRERETTNKPEQGFDARFPIDIDTPHSLLATGQTTVHVALMALKDVLPYTLRYEVSLPPPRTKVGGHDYRLNPHPDMPASQLEIPPGPISVRRAMQLIVAALPAGWQATYFVSHVILYKEDRQYAHGVQI</sequence>
<dbReference type="OrthoDB" id="3352419at2"/>
<dbReference type="CDD" id="cd00719">
    <property type="entry name" value="GIY-YIG_SF"/>
    <property type="match status" value="1"/>
</dbReference>
<evidence type="ECO:0000256" key="1">
    <source>
        <dbReference type="SAM" id="MobiDB-lite"/>
    </source>
</evidence>
<dbReference type="Proteomes" id="UP000265848">
    <property type="component" value="Unassembled WGS sequence"/>
</dbReference>
<dbReference type="AlphaFoldDB" id="A0A399J341"/>
<evidence type="ECO:0000313" key="2">
    <source>
        <dbReference type="EMBL" id="RII39057.1"/>
    </source>
</evidence>
<gene>
    <name evidence="2" type="ORF">DL237_09820</name>
</gene>
<dbReference type="Pfam" id="PF09517">
    <property type="entry name" value="RE_Eco29kI"/>
    <property type="match status" value="1"/>
</dbReference>
<proteinExistence type="predicted"/>
<organism evidence="2 3">
    <name type="scientific">Pseudooceanicola sediminis</name>
    <dbReference type="NCBI Taxonomy" id="2211117"/>
    <lineage>
        <taxon>Bacteria</taxon>
        <taxon>Pseudomonadati</taxon>
        <taxon>Pseudomonadota</taxon>
        <taxon>Alphaproteobacteria</taxon>
        <taxon>Rhodobacterales</taxon>
        <taxon>Paracoccaceae</taxon>
        <taxon>Pseudooceanicola</taxon>
    </lineage>
</organism>
<feature type="region of interest" description="Disordered" evidence="1">
    <location>
        <begin position="107"/>
        <end position="128"/>
    </location>
</feature>
<feature type="compositionally biased region" description="Basic and acidic residues" evidence="1">
    <location>
        <begin position="114"/>
        <end position="128"/>
    </location>
</feature>
<comment type="caution">
    <text evidence="2">The sequence shown here is derived from an EMBL/GenBank/DDBJ whole genome shotgun (WGS) entry which is preliminary data.</text>
</comment>
<accession>A0A399J341</accession>
<dbReference type="EMBL" id="QWJJ01000007">
    <property type="protein sequence ID" value="RII39057.1"/>
    <property type="molecule type" value="Genomic_DNA"/>
</dbReference>
<dbReference type="InterPro" id="IPR018575">
    <property type="entry name" value="Restrct_endonuc_II_Eco29kI"/>
</dbReference>
<protein>
    <submittedName>
        <fullName evidence="2">GIY-YIG nuclease family protein</fullName>
    </submittedName>
</protein>
<name>A0A399J341_9RHOB</name>
<reference evidence="2 3" key="1">
    <citation type="submission" date="2018-08" db="EMBL/GenBank/DDBJ databases">
        <title>Pseudooceanicola sediminis CY03 in the family Rhodobacteracea.</title>
        <authorList>
            <person name="Zhang Y.-J."/>
        </authorList>
    </citation>
    <scope>NUCLEOTIDE SEQUENCE [LARGE SCALE GENOMIC DNA]</scope>
    <source>
        <strain evidence="2 3">CY03</strain>
    </source>
</reference>
<evidence type="ECO:0000313" key="3">
    <source>
        <dbReference type="Proteomes" id="UP000265848"/>
    </source>
</evidence>